<keyword evidence="5" id="KW-0325">Glycoprotein</keyword>
<dbReference type="InterPro" id="IPR017853">
    <property type="entry name" value="GH"/>
</dbReference>
<evidence type="ECO:0000256" key="5">
    <source>
        <dbReference type="ARBA" id="ARBA00023180"/>
    </source>
</evidence>
<evidence type="ECO:0000256" key="7">
    <source>
        <dbReference type="ARBA" id="ARBA00023316"/>
    </source>
</evidence>
<accession>A0A5B9QFL5</accession>
<dbReference type="GO" id="GO:0071555">
    <property type="term" value="P:cell wall organization"/>
    <property type="evidence" value="ECO:0007669"/>
    <property type="project" value="UniProtKB-KW"/>
</dbReference>
<evidence type="ECO:0000256" key="8">
    <source>
        <dbReference type="ARBA" id="ARBA00023326"/>
    </source>
</evidence>
<evidence type="ECO:0000313" key="13">
    <source>
        <dbReference type="Proteomes" id="UP000323917"/>
    </source>
</evidence>
<proteinExistence type="predicted"/>
<sequence>MTIVKILTRFRSLNLKLLAASPLSSNRIGVIMATRLSRFAIVLWVVWVWSLTNRPVLADEHVVPEGASVDSAEHEFVLREFTPVLKDKWIGQGISYGPYREEESPGGLQPTREKLTEDLNLLSQHWNLLRMYGAGESAEEVLKIIHEKRLPFKMMLGAWIVPEESSANPLLAKEANRMEIATAIRLANAFPEEVIAVSVGNETQVFWSDHRTPPEELIRHIREVRSATNVPVTTADDFNFWNKPESKQIADEIDFIVTHIHALWAGLELSKAMEWTEKIYGEVKKEYPDKMVVIGEAGWATQVHNEGEQAKLIKGEVGESEQRQYYEQFTEWAREHKICTFYFEAFDEPWKGGPHPNEVEKHWGLYRVDRTPKKALAGSEE</sequence>
<keyword evidence="4" id="KW-0472">Membrane</keyword>
<organism evidence="12 13">
    <name type="scientific">Bythopirellula goksoeyrii</name>
    <dbReference type="NCBI Taxonomy" id="1400387"/>
    <lineage>
        <taxon>Bacteria</taxon>
        <taxon>Pseudomonadati</taxon>
        <taxon>Planctomycetota</taxon>
        <taxon>Planctomycetia</taxon>
        <taxon>Pirellulales</taxon>
        <taxon>Lacipirellulaceae</taxon>
        <taxon>Bythopirellula</taxon>
    </lineage>
</organism>
<name>A0A5B9QFL5_9BACT</name>
<evidence type="ECO:0000256" key="11">
    <source>
        <dbReference type="ARBA" id="ARBA00043078"/>
    </source>
</evidence>
<keyword evidence="7" id="KW-0961">Cell wall biogenesis/degradation</keyword>
<dbReference type="AlphaFoldDB" id="A0A5B9QFL5"/>
<evidence type="ECO:0000256" key="10">
    <source>
        <dbReference type="ARBA" id="ARBA00042373"/>
    </source>
</evidence>
<dbReference type="OrthoDB" id="9806824at2"/>
<gene>
    <name evidence="12" type="ORF">Pr1d_37390</name>
</gene>
<dbReference type="GO" id="GO:0005576">
    <property type="term" value="C:extracellular region"/>
    <property type="evidence" value="ECO:0007669"/>
    <property type="project" value="TreeGrafter"/>
</dbReference>
<dbReference type="KEGG" id="bgok:Pr1d_37390"/>
<evidence type="ECO:0000256" key="3">
    <source>
        <dbReference type="ARBA" id="ARBA00022801"/>
    </source>
</evidence>
<comment type="subcellular location">
    <subcellularLocation>
        <location evidence="1">Cell membrane</location>
    </subcellularLocation>
</comment>
<keyword evidence="6" id="KW-0119">Carbohydrate metabolism</keyword>
<keyword evidence="8" id="KW-0624">Polysaccharide degradation</keyword>
<evidence type="ECO:0000256" key="4">
    <source>
        <dbReference type="ARBA" id="ARBA00023136"/>
    </source>
</evidence>
<comment type="function">
    <text evidence="9">Glucanases play a role in cell expansion during growth, in cell-cell fusion during mating, and in spore release during sporulation. This enzyme may be involved in beta-glucan degradation. Active on laminarin and lichenan.</text>
</comment>
<evidence type="ECO:0000256" key="9">
    <source>
        <dbReference type="ARBA" id="ARBA00037649"/>
    </source>
</evidence>
<dbReference type="EMBL" id="CP042913">
    <property type="protein sequence ID" value="QEG36425.1"/>
    <property type="molecule type" value="Genomic_DNA"/>
</dbReference>
<protein>
    <recommendedName>
        <fullName evidence="11">Endo-1,3-beta-glucanase btgC</fullName>
    </recommendedName>
    <alternativeName>
        <fullName evidence="10">Laminarinase btgC</fullName>
    </alternativeName>
</protein>
<keyword evidence="13" id="KW-1185">Reference proteome</keyword>
<dbReference type="GO" id="GO:0042973">
    <property type="term" value="F:glucan endo-1,3-beta-D-glucosidase activity"/>
    <property type="evidence" value="ECO:0007669"/>
    <property type="project" value="TreeGrafter"/>
</dbReference>
<dbReference type="GO" id="GO:0005886">
    <property type="term" value="C:plasma membrane"/>
    <property type="evidence" value="ECO:0007669"/>
    <property type="project" value="UniProtKB-SubCell"/>
</dbReference>
<reference evidence="12 13" key="1">
    <citation type="submission" date="2019-08" db="EMBL/GenBank/DDBJ databases">
        <title>Deep-cultivation of Planctomycetes and their phenomic and genomic characterization uncovers novel biology.</title>
        <authorList>
            <person name="Wiegand S."/>
            <person name="Jogler M."/>
            <person name="Boedeker C."/>
            <person name="Pinto D."/>
            <person name="Vollmers J."/>
            <person name="Rivas-Marin E."/>
            <person name="Kohn T."/>
            <person name="Peeters S.H."/>
            <person name="Heuer A."/>
            <person name="Rast P."/>
            <person name="Oberbeckmann S."/>
            <person name="Bunk B."/>
            <person name="Jeske O."/>
            <person name="Meyerdierks A."/>
            <person name="Storesund J.E."/>
            <person name="Kallscheuer N."/>
            <person name="Luecker S."/>
            <person name="Lage O.M."/>
            <person name="Pohl T."/>
            <person name="Merkel B.J."/>
            <person name="Hornburger P."/>
            <person name="Mueller R.-W."/>
            <person name="Bruemmer F."/>
            <person name="Labrenz M."/>
            <person name="Spormann A.M."/>
            <person name="Op den Camp H."/>
            <person name="Overmann J."/>
            <person name="Amann R."/>
            <person name="Jetten M.S.M."/>
            <person name="Mascher T."/>
            <person name="Medema M.H."/>
            <person name="Devos D.P."/>
            <person name="Kaster A.-K."/>
            <person name="Ovreas L."/>
            <person name="Rohde M."/>
            <person name="Galperin M.Y."/>
            <person name="Jogler C."/>
        </authorList>
    </citation>
    <scope>NUCLEOTIDE SEQUENCE [LARGE SCALE GENOMIC DNA]</scope>
    <source>
        <strain evidence="12 13">Pr1d</strain>
    </source>
</reference>
<dbReference type="GO" id="GO:0000272">
    <property type="term" value="P:polysaccharide catabolic process"/>
    <property type="evidence" value="ECO:0007669"/>
    <property type="project" value="UniProtKB-KW"/>
</dbReference>
<evidence type="ECO:0000313" key="12">
    <source>
        <dbReference type="EMBL" id="QEG36425.1"/>
    </source>
</evidence>
<keyword evidence="2" id="KW-1003">Cell membrane</keyword>
<dbReference type="PANTHER" id="PTHR16631">
    <property type="entry name" value="GLUCAN 1,3-BETA-GLUCOSIDASE"/>
    <property type="match status" value="1"/>
</dbReference>
<dbReference type="GO" id="GO:0009986">
    <property type="term" value="C:cell surface"/>
    <property type="evidence" value="ECO:0007669"/>
    <property type="project" value="TreeGrafter"/>
</dbReference>
<evidence type="ECO:0000256" key="1">
    <source>
        <dbReference type="ARBA" id="ARBA00004236"/>
    </source>
</evidence>
<dbReference type="Gene3D" id="3.20.20.80">
    <property type="entry name" value="Glycosidases"/>
    <property type="match status" value="1"/>
</dbReference>
<dbReference type="PANTHER" id="PTHR16631:SF17">
    <property type="entry name" value="GLUCAN ENDO-1,3-BETA-GLUCOSIDASE BTGC"/>
    <property type="match status" value="1"/>
</dbReference>
<dbReference type="InterPro" id="IPR050732">
    <property type="entry name" value="Beta-glucan_modifiers"/>
</dbReference>
<evidence type="ECO:0000256" key="6">
    <source>
        <dbReference type="ARBA" id="ARBA00023277"/>
    </source>
</evidence>
<dbReference type="Proteomes" id="UP000323917">
    <property type="component" value="Chromosome"/>
</dbReference>
<dbReference type="SUPFAM" id="SSF51445">
    <property type="entry name" value="(Trans)glycosidases"/>
    <property type="match status" value="1"/>
</dbReference>
<keyword evidence="3 12" id="KW-0378">Hydrolase</keyword>
<evidence type="ECO:0000256" key="2">
    <source>
        <dbReference type="ARBA" id="ARBA00022475"/>
    </source>
</evidence>